<proteinExistence type="predicted"/>
<protein>
    <submittedName>
        <fullName evidence="1">Uncharacterized protein</fullName>
    </submittedName>
</protein>
<name>A0A4Y2NNH0_ARAVE</name>
<comment type="caution">
    <text evidence="1">The sequence shown here is derived from an EMBL/GenBank/DDBJ whole genome shotgun (WGS) entry which is preliminary data.</text>
</comment>
<sequence>MEANMVAIDIEVSFQSLQECFDILENVLNRRGNPAAMLRESARTALGKLRLHFSRDINGCDREIIDGINPVDLASFAKPTYAVVAPSTFQNEIYSMNNNAVICSDYNIC</sequence>
<dbReference type="Proteomes" id="UP000499080">
    <property type="component" value="Unassembled WGS sequence"/>
</dbReference>
<dbReference type="OrthoDB" id="6468101at2759"/>
<evidence type="ECO:0000313" key="2">
    <source>
        <dbReference type="Proteomes" id="UP000499080"/>
    </source>
</evidence>
<evidence type="ECO:0000313" key="1">
    <source>
        <dbReference type="EMBL" id="GBN40472.1"/>
    </source>
</evidence>
<dbReference type="AlphaFoldDB" id="A0A4Y2NNH0"/>
<gene>
    <name evidence="1" type="ORF">AVEN_239059_1</name>
</gene>
<dbReference type="EMBL" id="BGPR01009512">
    <property type="protein sequence ID" value="GBN40472.1"/>
    <property type="molecule type" value="Genomic_DNA"/>
</dbReference>
<reference evidence="1 2" key="1">
    <citation type="journal article" date="2019" name="Sci. Rep.">
        <title>Orb-weaving spider Araneus ventricosus genome elucidates the spidroin gene catalogue.</title>
        <authorList>
            <person name="Kono N."/>
            <person name="Nakamura H."/>
            <person name="Ohtoshi R."/>
            <person name="Moran D.A.P."/>
            <person name="Shinohara A."/>
            <person name="Yoshida Y."/>
            <person name="Fujiwara M."/>
            <person name="Mori M."/>
            <person name="Tomita M."/>
            <person name="Arakawa K."/>
        </authorList>
    </citation>
    <scope>NUCLEOTIDE SEQUENCE [LARGE SCALE GENOMIC DNA]</scope>
</reference>
<accession>A0A4Y2NNH0</accession>
<organism evidence="1 2">
    <name type="scientific">Araneus ventricosus</name>
    <name type="common">Orbweaver spider</name>
    <name type="synonym">Epeira ventricosa</name>
    <dbReference type="NCBI Taxonomy" id="182803"/>
    <lineage>
        <taxon>Eukaryota</taxon>
        <taxon>Metazoa</taxon>
        <taxon>Ecdysozoa</taxon>
        <taxon>Arthropoda</taxon>
        <taxon>Chelicerata</taxon>
        <taxon>Arachnida</taxon>
        <taxon>Araneae</taxon>
        <taxon>Araneomorphae</taxon>
        <taxon>Entelegynae</taxon>
        <taxon>Araneoidea</taxon>
        <taxon>Araneidae</taxon>
        <taxon>Araneus</taxon>
    </lineage>
</organism>
<keyword evidence="2" id="KW-1185">Reference proteome</keyword>